<feature type="transmembrane region" description="Helical" evidence="1">
    <location>
        <begin position="42"/>
        <end position="63"/>
    </location>
</feature>
<feature type="transmembrane region" description="Helical" evidence="1">
    <location>
        <begin position="83"/>
        <end position="102"/>
    </location>
</feature>
<keyword evidence="1" id="KW-0472">Membrane</keyword>
<feature type="transmembrane region" description="Helical" evidence="1">
    <location>
        <begin position="179"/>
        <end position="197"/>
    </location>
</feature>
<keyword evidence="1" id="KW-1133">Transmembrane helix</keyword>
<protein>
    <submittedName>
        <fullName evidence="3">Phosphatase PAP2 family protein</fullName>
    </submittedName>
</protein>
<organism evidence="3 4">
    <name type="scientific">Nocardiopsis alborubida</name>
    <dbReference type="NCBI Taxonomy" id="146802"/>
    <lineage>
        <taxon>Bacteria</taxon>
        <taxon>Bacillati</taxon>
        <taxon>Actinomycetota</taxon>
        <taxon>Actinomycetes</taxon>
        <taxon>Streptosporangiales</taxon>
        <taxon>Nocardiopsidaceae</taxon>
        <taxon>Nocardiopsis</taxon>
    </lineage>
</organism>
<evidence type="ECO:0000313" key="3">
    <source>
        <dbReference type="EMBL" id="NKY96568.1"/>
    </source>
</evidence>
<evidence type="ECO:0000313" key="4">
    <source>
        <dbReference type="Proteomes" id="UP000553209"/>
    </source>
</evidence>
<dbReference type="EMBL" id="JAAXPG010000002">
    <property type="protein sequence ID" value="NKY96568.1"/>
    <property type="molecule type" value="Genomic_DNA"/>
</dbReference>
<dbReference type="AlphaFoldDB" id="A0A7X6MAP7"/>
<feature type="transmembrane region" description="Helical" evidence="1">
    <location>
        <begin position="17"/>
        <end position="36"/>
    </location>
</feature>
<evidence type="ECO:0000256" key="1">
    <source>
        <dbReference type="SAM" id="Phobius"/>
    </source>
</evidence>
<dbReference type="InterPro" id="IPR000326">
    <property type="entry name" value="PAP2/HPO"/>
</dbReference>
<proteinExistence type="predicted"/>
<accession>A0A7X6MAP7</accession>
<dbReference type="Pfam" id="PF01569">
    <property type="entry name" value="PAP2"/>
    <property type="match status" value="1"/>
</dbReference>
<evidence type="ECO:0000259" key="2">
    <source>
        <dbReference type="Pfam" id="PF01569"/>
    </source>
</evidence>
<keyword evidence="1" id="KW-0812">Transmembrane</keyword>
<dbReference type="Proteomes" id="UP000553209">
    <property type="component" value="Unassembled WGS sequence"/>
</dbReference>
<name>A0A7X6MAP7_9ACTN</name>
<sequence length="199" mass="21061">MPDGGPANAIARITTEVFAPAYLAVLLVAAISWHSAATWVSALLWAFHAVFFGAVIPLGFIYYGIRQGWWGDRHVRERALRRWPLLVGLVSVAAGTATGLAYGGPRDLAILGAVMGASLGVMLVVTDRLEVKASMHTFVAVITAAIATLYYGAIGAGIAWPLAAMVAWSRIRLDHHTPAQVVVGALVGVAATSVFVWSR</sequence>
<keyword evidence="4" id="KW-1185">Reference proteome</keyword>
<feature type="transmembrane region" description="Helical" evidence="1">
    <location>
        <begin position="138"/>
        <end position="159"/>
    </location>
</feature>
<dbReference type="Gene3D" id="1.20.144.10">
    <property type="entry name" value="Phosphatidic acid phosphatase type 2/haloperoxidase"/>
    <property type="match status" value="1"/>
</dbReference>
<comment type="caution">
    <text evidence="3">The sequence shown here is derived from an EMBL/GenBank/DDBJ whole genome shotgun (WGS) entry which is preliminary data.</text>
</comment>
<feature type="domain" description="Phosphatidic acid phosphatase type 2/haloperoxidase" evidence="2">
    <location>
        <begin position="134"/>
        <end position="197"/>
    </location>
</feature>
<gene>
    <name evidence="3" type="ORF">HGB44_02610</name>
</gene>
<reference evidence="3 4" key="1">
    <citation type="submission" date="2020-04" db="EMBL/GenBank/DDBJ databases">
        <title>MicrobeNet Type strains.</title>
        <authorList>
            <person name="Nicholson A.C."/>
        </authorList>
    </citation>
    <scope>NUCLEOTIDE SEQUENCE [LARGE SCALE GENOMIC DNA]</scope>
    <source>
        <strain evidence="3 4">ATCC 23612</strain>
    </source>
</reference>
<dbReference type="RefSeq" id="WP_061079991.1">
    <property type="nucleotide sequence ID" value="NZ_JAAXPG010000002.1"/>
</dbReference>
<dbReference type="SUPFAM" id="SSF48317">
    <property type="entry name" value="Acid phosphatase/Vanadium-dependent haloperoxidase"/>
    <property type="match status" value="1"/>
</dbReference>
<feature type="transmembrane region" description="Helical" evidence="1">
    <location>
        <begin position="108"/>
        <end position="126"/>
    </location>
</feature>
<dbReference type="InterPro" id="IPR036938">
    <property type="entry name" value="PAP2/HPO_sf"/>
</dbReference>